<feature type="domain" description="Xylose isomerase-like TIM barrel" evidence="1">
    <location>
        <begin position="26"/>
        <end position="253"/>
    </location>
</feature>
<sequence>MGAHRYKLAFTTLACPNWSWEMIVGRAIEYGYQGIEPRGVEGEMDLTKARPFIRENLSNTKNQLKEHGLEIPCLDTSARFDDPETIDRNIEEARRHIDLAAELDAPYIRVFGDRIPSPELAPKTIAQVAEALNKLGEYTQGIPVMILIETHGDFSKTDYMVELLSQIQSQSIGVLWDIHHPYRFQGETLESTFNRISKYIRHTHVKDSVMTENGPTYCPVGQGDLPLRSALELLRNHNYSGWISFEWEKRWHPEIEEPDVVLPHFVQVIHEIENSLG</sequence>
<keyword evidence="2" id="KW-0413">Isomerase</keyword>
<accession>D1CB64</accession>
<keyword evidence="3" id="KW-1185">Reference proteome</keyword>
<dbReference type="Gene3D" id="3.20.20.150">
    <property type="entry name" value="Divalent-metal-dependent TIM barrel enzymes"/>
    <property type="match status" value="1"/>
</dbReference>
<evidence type="ECO:0000313" key="2">
    <source>
        <dbReference type="EMBL" id="ACZ42029.1"/>
    </source>
</evidence>
<dbReference type="InterPro" id="IPR050312">
    <property type="entry name" value="IolE/XylAMocC-like"/>
</dbReference>
<dbReference type="InterPro" id="IPR036237">
    <property type="entry name" value="Xyl_isomerase-like_sf"/>
</dbReference>
<dbReference type="RefSeq" id="WP_012875064.1">
    <property type="nucleotide sequence ID" value="NC_013525.1"/>
</dbReference>
<dbReference type="eggNOG" id="COG1082">
    <property type="taxonomic scope" value="Bacteria"/>
</dbReference>
<dbReference type="GO" id="GO:0016853">
    <property type="term" value="F:isomerase activity"/>
    <property type="evidence" value="ECO:0007669"/>
    <property type="project" value="UniProtKB-KW"/>
</dbReference>
<evidence type="ECO:0000313" key="3">
    <source>
        <dbReference type="Proteomes" id="UP000000323"/>
    </source>
</evidence>
<organism evidence="2 3">
    <name type="scientific">Thermobaculum terrenum (strain ATCC BAA-798 / CCMEE 7001 / YNP1)</name>
    <dbReference type="NCBI Taxonomy" id="525904"/>
    <lineage>
        <taxon>Bacteria</taxon>
        <taxon>Bacillati</taxon>
        <taxon>Chloroflexota</taxon>
        <taxon>Chloroflexia</taxon>
        <taxon>Candidatus Thermobaculales</taxon>
        <taxon>Candidatus Thermobaculaceae</taxon>
        <taxon>Thermobaculum</taxon>
    </lineage>
</organism>
<protein>
    <submittedName>
        <fullName evidence="2">Xylose isomerase domain protein TIM barrel</fullName>
    </submittedName>
</protein>
<dbReference type="EMBL" id="CP001825">
    <property type="protein sequence ID" value="ACZ42029.1"/>
    <property type="molecule type" value="Genomic_DNA"/>
</dbReference>
<proteinExistence type="predicted"/>
<dbReference type="STRING" id="525904.Tter_1113"/>
<dbReference type="SUPFAM" id="SSF51658">
    <property type="entry name" value="Xylose isomerase-like"/>
    <property type="match status" value="1"/>
</dbReference>
<dbReference type="KEGG" id="ttr:Tter_1113"/>
<dbReference type="AlphaFoldDB" id="D1CB64"/>
<dbReference type="PANTHER" id="PTHR12110">
    <property type="entry name" value="HYDROXYPYRUVATE ISOMERASE"/>
    <property type="match status" value="1"/>
</dbReference>
<dbReference type="Proteomes" id="UP000000323">
    <property type="component" value="Chromosome 1"/>
</dbReference>
<reference evidence="3" key="1">
    <citation type="journal article" date="2010" name="Stand. Genomic Sci.">
        <title>Complete genome sequence of 'Thermobaculum terrenum' type strain (YNP1).</title>
        <authorList>
            <person name="Kiss H."/>
            <person name="Cleland D."/>
            <person name="Lapidus A."/>
            <person name="Lucas S."/>
            <person name="Glavina Del Rio T."/>
            <person name="Nolan M."/>
            <person name="Tice H."/>
            <person name="Han C."/>
            <person name="Goodwin L."/>
            <person name="Pitluck S."/>
            <person name="Liolios K."/>
            <person name="Ivanova N."/>
            <person name="Mavromatis K."/>
            <person name="Ovchinnikova G."/>
            <person name="Pati A."/>
            <person name="Chen A."/>
            <person name="Palaniappan K."/>
            <person name="Land M."/>
            <person name="Hauser L."/>
            <person name="Chang Y."/>
            <person name="Jeffries C."/>
            <person name="Lu M."/>
            <person name="Brettin T."/>
            <person name="Detter J."/>
            <person name="Goker M."/>
            <person name="Tindall B."/>
            <person name="Beck B."/>
            <person name="McDermott T."/>
            <person name="Woyke T."/>
            <person name="Bristow J."/>
            <person name="Eisen J."/>
            <person name="Markowitz V."/>
            <person name="Hugenholtz P."/>
            <person name="Kyrpides N."/>
            <person name="Klenk H."/>
            <person name="Cheng J."/>
        </authorList>
    </citation>
    <scope>NUCLEOTIDE SEQUENCE [LARGE SCALE GENOMIC DNA]</scope>
    <source>
        <strain evidence="3">ATCC BAA-798 / YNP1</strain>
    </source>
</reference>
<dbReference type="InterPro" id="IPR013022">
    <property type="entry name" value="Xyl_isomerase-like_TIM-brl"/>
</dbReference>
<gene>
    <name evidence="2" type="ordered locus">Tter_1113</name>
</gene>
<dbReference type="HOGENOM" id="CLU_050006_6_3_0"/>
<evidence type="ECO:0000259" key="1">
    <source>
        <dbReference type="Pfam" id="PF01261"/>
    </source>
</evidence>
<name>D1CB64_THET1</name>
<dbReference type="Pfam" id="PF01261">
    <property type="entry name" value="AP_endonuc_2"/>
    <property type="match status" value="1"/>
</dbReference>